<dbReference type="InterPro" id="IPR002514">
    <property type="entry name" value="Transposase_8"/>
</dbReference>
<reference evidence="2" key="1">
    <citation type="submission" date="2013-12" db="EMBL/GenBank/DDBJ databases">
        <authorList>
            <person name="Aslett M."/>
        </authorList>
    </citation>
    <scope>NUCLEOTIDE SEQUENCE [LARGE SCALE GENOMIC DNA]</scope>
    <source>
        <strain evidence="2">Lindley</strain>
    </source>
</reference>
<proteinExistence type="predicted"/>
<accession>A0A183CCI2</accession>
<organism evidence="2 3">
    <name type="scientific">Globodera pallida</name>
    <name type="common">Potato cyst nematode worm</name>
    <name type="synonym">Heterodera pallida</name>
    <dbReference type="NCBI Taxonomy" id="36090"/>
    <lineage>
        <taxon>Eukaryota</taxon>
        <taxon>Metazoa</taxon>
        <taxon>Ecdysozoa</taxon>
        <taxon>Nematoda</taxon>
        <taxon>Chromadorea</taxon>
        <taxon>Rhabditida</taxon>
        <taxon>Tylenchina</taxon>
        <taxon>Tylenchomorpha</taxon>
        <taxon>Tylenchoidea</taxon>
        <taxon>Heteroderidae</taxon>
        <taxon>Heteroderinae</taxon>
        <taxon>Globodera</taxon>
    </lineage>
</organism>
<dbReference type="Proteomes" id="UP000050741">
    <property type="component" value="Unassembled WGS sequence"/>
</dbReference>
<dbReference type="GO" id="GO:0004803">
    <property type="term" value="F:transposase activity"/>
    <property type="evidence" value="ECO:0007669"/>
    <property type="project" value="InterPro"/>
</dbReference>
<dbReference type="GO" id="GO:0003677">
    <property type="term" value="F:DNA binding"/>
    <property type="evidence" value="ECO:0007669"/>
    <property type="project" value="InterPro"/>
</dbReference>
<evidence type="ECO:0000313" key="2">
    <source>
        <dbReference type="Proteomes" id="UP000050741"/>
    </source>
</evidence>
<comment type="subcellular location">
    <subcellularLocation>
        <location evidence="1">Nucleus</location>
    </subcellularLocation>
</comment>
<evidence type="ECO:0000313" key="3">
    <source>
        <dbReference type="WBParaSite" id="GPLIN_001058300"/>
    </source>
</evidence>
<name>A0A183CCI2_GLOPA</name>
<dbReference type="GO" id="GO:0005634">
    <property type="term" value="C:nucleus"/>
    <property type="evidence" value="ECO:0007669"/>
    <property type="project" value="UniProtKB-SubCell"/>
</dbReference>
<reference evidence="3" key="3">
    <citation type="submission" date="2016-06" db="UniProtKB">
        <authorList>
            <consortium name="WormBaseParasite"/>
        </authorList>
    </citation>
    <scope>IDENTIFICATION</scope>
</reference>
<reference evidence="2" key="2">
    <citation type="submission" date="2014-05" db="EMBL/GenBank/DDBJ databases">
        <title>The genome and life-stage specific transcriptomes of Globodera pallida elucidate key aspects of plant parasitism by a cyst nematode.</title>
        <authorList>
            <person name="Cotton J.A."/>
            <person name="Lilley C.J."/>
            <person name="Jones L.M."/>
            <person name="Kikuchi T."/>
            <person name="Reid A.J."/>
            <person name="Thorpe P."/>
            <person name="Tsai I.J."/>
            <person name="Beasley H."/>
            <person name="Blok V."/>
            <person name="Cock P.J.A."/>
            <person name="Van den Akker S.E."/>
            <person name="Holroyd N."/>
            <person name="Hunt M."/>
            <person name="Mantelin S."/>
            <person name="Naghra H."/>
            <person name="Pain A."/>
            <person name="Palomares-Rius J.E."/>
            <person name="Zarowiecki M."/>
            <person name="Berriman M."/>
            <person name="Jones J.T."/>
            <person name="Urwin P.E."/>
        </authorList>
    </citation>
    <scope>NUCLEOTIDE SEQUENCE [LARGE SCALE GENOMIC DNA]</scope>
    <source>
        <strain evidence="2">Lindley</strain>
    </source>
</reference>
<dbReference type="Gene3D" id="1.10.10.60">
    <property type="entry name" value="Homeodomain-like"/>
    <property type="match status" value="1"/>
</dbReference>
<dbReference type="GO" id="GO:0006313">
    <property type="term" value="P:DNA transposition"/>
    <property type="evidence" value="ECO:0007669"/>
    <property type="project" value="InterPro"/>
</dbReference>
<dbReference type="Pfam" id="PF01527">
    <property type="entry name" value="HTH_Tnp_1"/>
    <property type="match status" value="1"/>
</dbReference>
<evidence type="ECO:0000256" key="1">
    <source>
        <dbReference type="ARBA" id="ARBA00004123"/>
    </source>
</evidence>
<dbReference type="WBParaSite" id="GPLIN_001058300">
    <property type="protein sequence ID" value="GPLIN_001058300"/>
    <property type="gene ID" value="GPLIN_001058300"/>
</dbReference>
<sequence length="182" mass="21514">MCEPKKCFTECQKVEIIEQFENLKKKCRAKFVSCSNLELEAKIAKKLGVHASTINRWKSELYLSRRINIYSDREKLTFIKNFDKMKKKFPLKSNSACSKKIDEEICKKLCVSRAHISRWKKKFGLARKRSHTVDEKLAIVEQYREIKRLNPQQSNVDIAEDLGISETSLRNWRKKFDQQNPI</sequence>
<dbReference type="SUPFAM" id="SSF46689">
    <property type="entry name" value="Homeodomain-like"/>
    <property type="match status" value="1"/>
</dbReference>
<protein>
    <submittedName>
        <fullName evidence="3">Transposase</fullName>
    </submittedName>
</protein>
<keyword evidence="2" id="KW-1185">Reference proteome</keyword>
<dbReference type="AlphaFoldDB" id="A0A183CCI2"/>
<dbReference type="InterPro" id="IPR009057">
    <property type="entry name" value="Homeodomain-like_sf"/>
</dbReference>